<sequence length="817" mass="93472">MVTKKLLFLLFMFPVICLAQPVIKNDILNRQVVFGNEKMQMTLDYNKKVTISSLVLNGQQVLDSTGIYSFIKTDRKTYSTLHLSSNPAIQLRGNVIICSIPYGDRILETWKFTVTPKDIKFDIDRKISNNIVAEQVGLPHFMFNSINTWEGAYQEYGGLAWFYLFNKSSDTYGVHSNSSDFWNSKTGNGLSVVVSEPDVVMSYTRVDDKLSYNIALSAGRLRYDSGTNRRRYIRDRTDVWAPVNVGAGHKSITLTYFNFNDKYGRGNLVGINGDEVNAVLNTIARIGVIDKEHFGGNSWHTPYGPICLHEQYIAQMGLAINDPYYLKGYQQCLDYYRDNAIKPDGRVWARWAYTNEDMMPGEVTDKGFYEAQWGYLLDANPDFVTNVAELYDQTGDKAWVKTHQHSCEKALDWLLKRDTNNNGLVEMINNNHTEKKSSDWIDIIWASYENAFVNAKLYHALTLWADIEQQLGDIEKAYYYQQFAIKLKTSFNKPVSEGGFWDGGKSCYIHWRDKDGSVHGNNMVTPVNFMAIGYGICDDRRRTKAILDTIEYQMNKEQLFFWPICMYSYNKGEGNDWQFPFPNYENGDIFLSWGALGVKAYASYKPELALKYVKNVLARYALDGLAFQRYGRVKQDGLGDDILSGNSLSVVGLYQAIYGVNPLYNRFYLNPHITEQLSGTQLKYNFRGQSLLIDLAMNKYAVSNGRFKIESERDFGFYGSDNELLYFNGNNPVASMKVETTGTLALEIKNFSQDNMLWSQFSTGLNKYLINDLKVDNYYTISVNKQVLKRVKTNADGSIAFDYKTNKMTDVIAIENK</sequence>
<organism evidence="2 3">
    <name type="scientific">Chitinophaga oryziterrae</name>
    <dbReference type="NCBI Taxonomy" id="1031224"/>
    <lineage>
        <taxon>Bacteria</taxon>
        <taxon>Pseudomonadati</taxon>
        <taxon>Bacteroidota</taxon>
        <taxon>Chitinophagia</taxon>
        <taxon>Chitinophagales</taxon>
        <taxon>Chitinophagaceae</taxon>
        <taxon>Chitinophaga</taxon>
    </lineage>
</organism>
<accession>A0A6N8JDA0</accession>
<dbReference type="SUPFAM" id="SSF48208">
    <property type="entry name" value="Six-hairpin glycosidases"/>
    <property type="match status" value="1"/>
</dbReference>
<dbReference type="GO" id="GO:0005975">
    <property type="term" value="P:carbohydrate metabolic process"/>
    <property type="evidence" value="ECO:0007669"/>
    <property type="project" value="InterPro"/>
</dbReference>
<comment type="caution">
    <text evidence="2">The sequence shown here is derived from an EMBL/GenBank/DDBJ whole genome shotgun (WGS) entry which is preliminary data.</text>
</comment>
<gene>
    <name evidence="2" type="ORF">GO495_17220</name>
</gene>
<protein>
    <submittedName>
        <fullName evidence="2">Uncharacterized protein</fullName>
    </submittedName>
</protein>
<feature type="chain" id="PRO_5027113310" evidence="1">
    <location>
        <begin position="20"/>
        <end position="817"/>
    </location>
</feature>
<dbReference type="EMBL" id="WRXO01000004">
    <property type="protein sequence ID" value="MVT42336.1"/>
    <property type="molecule type" value="Genomic_DNA"/>
</dbReference>
<dbReference type="OrthoDB" id="1089593at2"/>
<proteinExistence type="predicted"/>
<dbReference type="RefSeq" id="WP_157300958.1">
    <property type="nucleotide sequence ID" value="NZ_BAAAZB010000005.1"/>
</dbReference>
<evidence type="ECO:0000313" key="2">
    <source>
        <dbReference type="EMBL" id="MVT42336.1"/>
    </source>
</evidence>
<dbReference type="InterPro" id="IPR012341">
    <property type="entry name" value="6hp_glycosidase-like_sf"/>
</dbReference>
<name>A0A6N8JDA0_9BACT</name>
<keyword evidence="3" id="KW-1185">Reference proteome</keyword>
<dbReference type="AlphaFoldDB" id="A0A6N8JDA0"/>
<dbReference type="Proteomes" id="UP000468388">
    <property type="component" value="Unassembled WGS sequence"/>
</dbReference>
<evidence type="ECO:0000313" key="3">
    <source>
        <dbReference type="Proteomes" id="UP000468388"/>
    </source>
</evidence>
<feature type="signal peptide" evidence="1">
    <location>
        <begin position="1"/>
        <end position="19"/>
    </location>
</feature>
<evidence type="ECO:0000256" key="1">
    <source>
        <dbReference type="SAM" id="SignalP"/>
    </source>
</evidence>
<dbReference type="Gene3D" id="1.50.10.10">
    <property type="match status" value="1"/>
</dbReference>
<dbReference type="InterPro" id="IPR008928">
    <property type="entry name" value="6-hairpin_glycosidase_sf"/>
</dbReference>
<reference evidence="2 3" key="1">
    <citation type="submission" date="2019-12" db="EMBL/GenBank/DDBJ databases">
        <title>The draft genomic sequence of strain Chitinophaga oryziterrae JCM 16595.</title>
        <authorList>
            <person name="Zhang X."/>
        </authorList>
    </citation>
    <scope>NUCLEOTIDE SEQUENCE [LARGE SCALE GENOMIC DNA]</scope>
    <source>
        <strain evidence="2 3">JCM 16595</strain>
    </source>
</reference>
<keyword evidence="1" id="KW-0732">Signal</keyword>